<dbReference type="EMBL" id="CP003537">
    <property type="protein sequence ID" value="AGH94935.1"/>
    <property type="molecule type" value="Genomic_DNA"/>
</dbReference>
<sequence>MSSMNSNDFLKSAHLLLGITKEELNRRLQSGVLDPQILKAQIEQNSHETQREALCEKWIAMQSLEQIDLDKEDIE</sequence>
<accession>M4V908</accession>
<name>M4V908_9BACT</name>
<protein>
    <recommendedName>
        <fullName evidence="3">HTH merR-type domain-containing protein</fullName>
    </recommendedName>
</protein>
<keyword evidence="2" id="KW-1185">Reference proteome</keyword>
<evidence type="ECO:0008006" key="3">
    <source>
        <dbReference type="Google" id="ProtNLM"/>
    </source>
</evidence>
<dbReference type="PATRIC" id="fig|1184267.3.peg.724"/>
<dbReference type="AlphaFoldDB" id="M4V908"/>
<dbReference type="STRING" id="1184267.A11Q_715"/>
<dbReference type="RefSeq" id="WP_015469425.1">
    <property type="nucleotide sequence ID" value="NC_020813.1"/>
</dbReference>
<gene>
    <name evidence="1" type="ORF">A11Q_715</name>
</gene>
<dbReference type="Proteomes" id="UP000012040">
    <property type="component" value="Chromosome"/>
</dbReference>
<proteinExistence type="predicted"/>
<dbReference type="HOGENOM" id="CLU_2663651_0_0_7"/>
<evidence type="ECO:0000313" key="1">
    <source>
        <dbReference type="EMBL" id="AGH94935.1"/>
    </source>
</evidence>
<reference evidence="1 2" key="1">
    <citation type="journal article" date="2013" name="ISME J.">
        <title>By their genes ye shall know them: genomic signatures of predatory bacteria.</title>
        <authorList>
            <person name="Pasternak Z."/>
            <person name="Pietrokovski S."/>
            <person name="Rotem O."/>
            <person name="Gophna U."/>
            <person name="Lurie-Weinberger M.N."/>
            <person name="Jurkevitch E."/>
        </authorList>
    </citation>
    <scope>NUCLEOTIDE SEQUENCE [LARGE SCALE GENOMIC DNA]</scope>
    <source>
        <strain evidence="1 2">JSS</strain>
    </source>
</reference>
<organism evidence="1 2">
    <name type="scientific">Pseudobdellovibrio exovorus JSS</name>
    <dbReference type="NCBI Taxonomy" id="1184267"/>
    <lineage>
        <taxon>Bacteria</taxon>
        <taxon>Pseudomonadati</taxon>
        <taxon>Bdellovibrionota</taxon>
        <taxon>Bdellovibrionia</taxon>
        <taxon>Bdellovibrionales</taxon>
        <taxon>Pseudobdellovibrionaceae</taxon>
        <taxon>Pseudobdellovibrio</taxon>
    </lineage>
</organism>
<dbReference type="KEGG" id="bex:A11Q_715"/>
<evidence type="ECO:0000313" key="2">
    <source>
        <dbReference type="Proteomes" id="UP000012040"/>
    </source>
</evidence>